<comment type="caution">
    <text evidence="2">The sequence shown here is derived from an EMBL/GenBank/DDBJ whole genome shotgun (WGS) entry which is preliminary data.</text>
</comment>
<evidence type="ECO:0000313" key="2">
    <source>
        <dbReference type="EMBL" id="KAJ1214244.1"/>
    </source>
</evidence>
<feature type="compositionally biased region" description="Basic and acidic residues" evidence="1">
    <location>
        <begin position="90"/>
        <end position="110"/>
    </location>
</feature>
<accession>A0AAV7WM66</accession>
<feature type="compositionally biased region" description="Basic and acidic residues" evidence="1">
    <location>
        <begin position="31"/>
        <end position="50"/>
    </location>
</feature>
<protein>
    <submittedName>
        <fullName evidence="2">Uncharacterized protein</fullName>
    </submittedName>
</protein>
<feature type="region of interest" description="Disordered" evidence="1">
    <location>
        <begin position="84"/>
        <end position="110"/>
    </location>
</feature>
<dbReference type="EMBL" id="JANPWB010000001">
    <property type="protein sequence ID" value="KAJ1214244.1"/>
    <property type="molecule type" value="Genomic_DNA"/>
</dbReference>
<organism evidence="2 3">
    <name type="scientific">Pleurodeles waltl</name>
    <name type="common">Iberian ribbed newt</name>
    <dbReference type="NCBI Taxonomy" id="8319"/>
    <lineage>
        <taxon>Eukaryota</taxon>
        <taxon>Metazoa</taxon>
        <taxon>Chordata</taxon>
        <taxon>Craniata</taxon>
        <taxon>Vertebrata</taxon>
        <taxon>Euteleostomi</taxon>
        <taxon>Amphibia</taxon>
        <taxon>Batrachia</taxon>
        <taxon>Caudata</taxon>
        <taxon>Salamandroidea</taxon>
        <taxon>Salamandridae</taxon>
        <taxon>Pleurodelinae</taxon>
        <taxon>Pleurodeles</taxon>
    </lineage>
</organism>
<dbReference type="AlphaFoldDB" id="A0AAV7WM66"/>
<dbReference type="Proteomes" id="UP001066276">
    <property type="component" value="Chromosome 1_1"/>
</dbReference>
<sequence length="110" mass="13002">MKSTRQGLQTALFYYEDTLWQATLTDDPETEAEKNDFAEAHRGERRTQREGLTCRKQYHLPHPEELRDREAERYLRLQLTQLAAEEEQAEADKGLSEERMAEGKRAFTRE</sequence>
<reference evidence="2" key="1">
    <citation type="journal article" date="2022" name="bioRxiv">
        <title>Sequencing and chromosome-scale assembly of the giantPleurodeles waltlgenome.</title>
        <authorList>
            <person name="Brown T."/>
            <person name="Elewa A."/>
            <person name="Iarovenko S."/>
            <person name="Subramanian E."/>
            <person name="Araus A.J."/>
            <person name="Petzold A."/>
            <person name="Susuki M."/>
            <person name="Suzuki K.-i.T."/>
            <person name="Hayashi T."/>
            <person name="Toyoda A."/>
            <person name="Oliveira C."/>
            <person name="Osipova E."/>
            <person name="Leigh N.D."/>
            <person name="Simon A."/>
            <person name="Yun M.H."/>
        </authorList>
    </citation>
    <scope>NUCLEOTIDE SEQUENCE</scope>
    <source>
        <strain evidence="2">20211129_DDA</strain>
        <tissue evidence="2">Liver</tissue>
    </source>
</reference>
<keyword evidence="3" id="KW-1185">Reference proteome</keyword>
<gene>
    <name evidence="2" type="ORF">NDU88_001869</name>
</gene>
<evidence type="ECO:0000313" key="3">
    <source>
        <dbReference type="Proteomes" id="UP001066276"/>
    </source>
</evidence>
<name>A0AAV7WM66_PLEWA</name>
<evidence type="ECO:0000256" key="1">
    <source>
        <dbReference type="SAM" id="MobiDB-lite"/>
    </source>
</evidence>
<proteinExistence type="predicted"/>
<feature type="region of interest" description="Disordered" evidence="1">
    <location>
        <begin position="25"/>
        <end position="50"/>
    </location>
</feature>